<proteinExistence type="predicted"/>
<dbReference type="InterPro" id="IPR012770">
    <property type="entry name" value="TreR"/>
</dbReference>
<dbReference type="PANTHER" id="PTHR44846:SF12">
    <property type="entry name" value="HTH-TYPE TRANSCRIPTIONAL REGULATOR TRER"/>
    <property type="match status" value="1"/>
</dbReference>
<dbReference type="PANTHER" id="PTHR44846">
    <property type="entry name" value="MANNOSYL-D-GLYCERATE TRANSPORT/METABOLISM SYSTEM REPRESSOR MNGR-RELATED"/>
    <property type="match status" value="1"/>
</dbReference>
<dbReference type="InterPro" id="IPR050679">
    <property type="entry name" value="Bact_HTH_transcr_reg"/>
</dbReference>
<dbReference type="NCBIfam" id="TIGR02404">
    <property type="entry name" value="trehalos_R_Bsub"/>
    <property type="match status" value="1"/>
</dbReference>
<keyword evidence="3" id="KW-0804">Transcription</keyword>
<dbReference type="SMART" id="SM00866">
    <property type="entry name" value="UTRA"/>
    <property type="match status" value="1"/>
</dbReference>
<organism evidence="6 7">
    <name type="scientific">Macrococcus epidermidis</name>
    <dbReference type="NCBI Taxonomy" id="1902580"/>
    <lineage>
        <taxon>Bacteria</taxon>
        <taxon>Bacillati</taxon>
        <taxon>Bacillota</taxon>
        <taxon>Bacilli</taxon>
        <taxon>Bacillales</taxon>
        <taxon>Staphylococcaceae</taxon>
        <taxon>Macrococcus</taxon>
    </lineage>
</organism>
<keyword evidence="7" id="KW-1185">Reference proteome</keyword>
<evidence type="ECO:0000259" key="5">
    <source>
        <dbReference type="PROSITE" id="PS50949"/>
    </source>
</evidence>
<dbReference type="SUPFAM" id="SSF46785">
    <property type="entry name" value="Winged helix' DNA-binding domain"/>
    <property type="match status" value="1"/>
</dbReference>
<dbReference type="Gene3D" id="3.40.1410.10">
    <property type="entry name" value="Chorismate lyase-like"/>
    <property type="match status" value="1"/>
</dbReference>
<dbReference type="Proteomes" id="UP000249808">
    <property type="component" value="Unassembled WGS sequence"/>
</dbReference>
<name>A0A327ZNL0_9STAP</name>
<dbReference type="InterPro" id="IPR028978">
    <property type="entry name" value="Chorismate_lyase_/UTRA_dom_sf"/>
</dbReference>
<dbReference type="PRINTS" id="PR00035">
    <property type="entry name" value="HTHGNTR"/>
</dbReference>
<dbReference type="AlphaFoldDB" id="A0A327ZNL0"/>
<keyword evidence="1" id="KW-0805">Transcription regulation</keyword>
<dbReference type="Pfam" id="PF00392">
    <property type="entry name" value="GntR"/>
    <property type="match status" value="1"/>
</dbReference>
<dbReference type="Pfam" id="PF07702">
    <property type="entry name" value="UTRA"/>
    <property type="match status" value="1"/>
</dbReference>
<comment type="caution">
    <text evidence="6">The sequence shown here is derived from an EMBL/GenBank/DDBJ whole genome shotgun (WGS) entry which is preliminary data.</text>
</comment>
<dbReference type="InterPro" id="IPR036390">
    <property type="entry name" value="WH_DNA-bd_sf"/>
</dbReference>
<evidence type="ECO:0000256" key="2">
    <source>
        <dbReference type="ARBA" id="ARBA00023125"/>
    </source>
</evidence>
<evidence type="ECO:0000256" key="1">
    <source>
        <dbReference type="ARBA" id="ARBA00023015"/>
    </source>
</evidence>
<accession>A0A327ZNL0</accession>
<keyword evidence="2" id="KW-0238">DNA-binding</keyword>
<dbReference type="GO" id="GO:0003677">
    <property type="term" value="F:DNA binding"/>
    <property type="evidence" value="ECO:0007669"/>
    <property type="project" value="UniProtKB-UniRule"/>
</dbReference>
<dbReference type="Gene3D" id="1.10.10.10">
    <property type="entry name" value="Winged helix-like DNA-binding domain superfamily/Winged helix DNA-binding domain"/>
    <property type="match status" value="1"/>
</dbReference>
<dbReference type="GO" id="GO:0003700">
    <property type="term" value="F:DNA-binding transcription factor activity"/>
    <property type="evidence" value="ECO:0007669"/>
    <property type="project" value="UniProtKB-UniRule"/>
</dbReference>
<dbReference type="SMART" id="SM00345">
    <property type="entry name" value="HTH_GNTR"/>
    <property type="match status" value="1"/>
</dbReference>
<evidence type="ECO:0000256" key="3">
    <source>
        <dbReference type="ARBA" id="ARBA00023163"/>
    </source>
</evidence>
<evidence type="ECO:0000256" key="4">
    <source>
        <dbReference type="NCBIfam" id="TIGR02404"/>
    </source>
</evidence>
<dbReference type="EMBL" id="PZJH01000007">
    <property type="protein sequence ID" value="RAK43960.1"/>
    <property type="molecule type" value="Genomic_DNA"/>
</dbReference>
<dbReference type="InterPro" id="IPR036388">
    <property type="entry name" value="WH-like_DNA-bd_sf"/>
</dbReference>
<dbReference type="PROSITE" id="PS50949">
    <property type="entry name" value="HTH_GNTR"/>
    <property type="match status" value="1"/>
</dbReference>
<dbReference type="GO" id="GO:0045892">
    <property type="term" value="P:negative regulation of DNA-templated transcription"/>
    <property type="evidence" value="ECO:0007669"/>
    <property type="project" value="TreeGrafter"/>
</dbReference>
<protein>
    <recommendedName>
        <fullName evidence="4">Trehalose operon repressor</fullName>
    </recommendedName>
</protein>
<feature type="domain" description="HTH gntR-type" evidence="5">
    <location>
        <begin position="4"/>
        <end position="72"/>
    </location>
</feature>
<gene>
    <name evidence="6" type="primary">treR</name>
    <name evidence="6" type="ORF">BHU61_11470</name>
</gene>
<dbReference type="RefSeq" id="WP_111717003.1">
    <property type="nucleotide sequence ID" value="NZ_CP073819.1"/>
</dbReference>
<dbReference type="InterPro" id="IPR000524">
    <property type="entry name" value="Tscrpt_reg_HTH_GntR"/>
</dbReference>
<evidence type="ECO:0000313" key="7">
    <source>
        <dbReference type="Proteomes" id="UP000249808"/>
    </source>
</evidence>
<dbReference type="SUPFAM" id="SSF64288">
    <property type="entry name" value="Chorismate lyase-like"/>
    <property type="match status" value="1"/>
</dbReference>
<dbReference type="InterPro" id="IPR011663">
    <property type="entry name" value="UTRA"/>
</dbReference>
<evidence type="ECO:0000313" key="6">
    <source>
        <dbReference type="EMBL" id="RAK43960.1"/>
    </source>
</evidence>
<reference evidence="6 7" key="1">
    <citation type="journal article" date="2018" name="Front. Microbiol.">
        <title>Description and Comparative Genomics of Macrococcus caseolyticus subsp. hominis subsp. nov., Macrococcus goetzii sp. nov., Macrococcus epidermidis sp. nov., and Macrococcus bohemicus sp. nov., Novel Macrococci From Human Clinical Material With Virulence Potential and Suspected Uptake of Foreign DNA by Natural Transformation.</title>
        <authorList>
            <person name="Maslanova I."/>
            <person name="Wertheimer Z."/>
            <person name="Sedlacek I."/>
            <person name="Svec P."/>
            <person name="Indrakova A."/>
            <person name="Kovarovic V."/>
            <person name="Schumann P."/>
            <person name="Sproer C."/>
            <person name="Kralova S."/>
            <person name="Sedo O."/>
            <person name="Kristofova L."/>
            <person name="Vrbovska V."/>
            <person name="Fuzik T."/>
            <person name="Petras P."/>
            <person name="Zdrahal Z."/>
            <person name="Ruzickova V."/>
            <person name="Doskar J."/>
            <person name="Pantucek R."/>
        </authorList>
    </citation>
    <scope>NUCLEOTIDE SEQUENCE [LARGE SCALE GENOMIC DNA]</scope>
    <source>
        <strain evidence="6 7">01/688</strain>
    </source>
</reference>
<dbReference type="CDD" id="cd07377">
    <property type="entry name" value="WHTH_GntR"/>
    <property type="match status" value="1"/>
</dbReference>
<sequence>MVNSNKYRKIYQELSGKIINDEYKHGEQLPSENLLVKKYGVSRETVRKALSLLQTNGFIQKLKGKGSVVIYDQSLNFPVSQLISFEEIKQSLNMDYHTVVESFETVVAKDHPKVQEALNISEDTKLFRVVRSRRKNDLVNIVDTDYFIQEMMPALSKEIAEQSIYDYIERRLGLKIAYSNKVITFEPMSEYEIDLFVEATPPYAAVVRSIVHLADATPFQYNVSKHRASEFKFVDFSRRTIGKEK</sequence>